<accession>A0ABN0V6N0</accession>
<dbReference type="EMBL" id="BAAABV010000010">
    <property type="protein sequence ID" value="GAA0278256.1"/>
    <property type="molecule type" value="Genomic_DNA"/>
</dbReference>
<dbReference type="Proteomes" id="UP001501867">
    <property type="component" value="Unassembled WGS sequence"/>
</dbReference>
<proteinExistence type="predicted"/>
<organism evidence="2 3">
    <name type="scientific">Streptomyces polychromogenes</name>
    <dbReference type="NCBI Taxonomy" id="67342"/>
    <lineage>
        <taxon>Bacteria</taxon>
        <taxon>Bacillati</taxon>
        <taxon>Actinomycetota</taxon>
        <taxon>Actinomycetes</taxon>
        <taxon>Kitasatosporales</taxon>
        <taxon>Streptomycetaceae</taxon>
        <taxon>Streptomyces</taxon>
    </lineage>
</organism>
<name>A0ABN0V6N0_9ACTN</name>
<protein>
    <submittedName>
        <fullName evidence="2">Uncharacterized protein</fullName>
    </submittedName>
</protein>
<keyword evidence="3" id="KW-1185">Reference proteome</keyword>
<evidence type="ECO:0000313" key="2">
    <source>
        <dbReference type="EMBL" id="GAA0278256.1"/>
    </source>
</evidence>
<evidence type="ECO:0000256" key="1">
    <source>
        <dbReference type="SAM" id="MobiDB-lite"/>
    </source>
</evidence>
<evidence type="ECO:0000313" key="3">
    <source>
        <dbReference type="Proteomes" id="UP001501867"/>
    </source>
</evidence>
<reference evidence="2 3" key="1">
    <citation type="journal article" date="2019" name="Int. J. Syst. Evol. Microbiol.">
        <title>The Global Catalogue of Microorganisms (GCM) 10K type strain sequencing project: providing services to taxonomists for standard genome sequencing and annotation.</title>
        <authorList>
            <consortium name="The Broad Institute Genomics Platform"/>
            <consortium name="The Broad Institute Genome Sequencing Center for Infectious Disease"/>
            <person name="Wu L."/>
            <person name="Ma J."/>
        </authorList>
    </citation>
    <scope>NUCLEOTIDE SEQUENCE [LARGE SCALE GENOMIC DNA]</scope>
    <source>
        <strain evidence="2 3">JCM 4505</strain>
    </source>
</reference>
<gene>
    <name evidence="2" type="ORF">GCM10010302_14900</name>
</gene>
<feature type="region of interest" description="Disordered" evidence="1">
    <location>
        <begin position="31"/>
        <end position="75"/>
    </location>
</feature>
<sequence length="132" mass="14607">MRPPPAPKQTVGMMSRGLWIRSWKVRKRITRRVTQTAVQTAIRSRAPHRSPRPSTGTAGGTGRFGSRRSPLAVNQSRAQAAIAEVPYWRKVYGGRPRARGRFSHGSASVPQRPPCVKASHTTWVSEPATAER</sequence>
<feature type="region of interest" description="Disordered" evidence="1">
    <location>
        <begin position="95"/>
        <end position="132"/>
    </location>
</feature>
<comment type="caution">
    <text evidence="2">The sequence shown here is derived from an EMBL/GenBank/DDBJ whole genome shotgun (WGS) entry which is preliminary data.</text>
</comment>
<feature type="compositionally biased region" description="Polar residues" evidence="1">
    <location>
        <begin position="32"/>
        <end position="42"/>
    </location>
</feature>